<feature type="transmembrane region" description="Helical" evidence="1">
    <location>
        <begin position="82"/>
        <end position="103"/>
    </location>
</feature>
<dbReference type="InterPro" id="IPR015943">
    <property type="entry name" value="WD40/YVTN_repeat-like_dom_sf"/>
</dbReference>
<keyword evidence="1" id="KW-0812">Transmembrane</keyword>
<dbReference type="EMBL" id="FNJU01000010">
    <property type="protein sequence ID" value="SDP87830.1"/>
    <property type="molecule type" value="Genomic_DNA"/>
</dbReference>
<dbReference type="InterPro" id="IPR054817">
    <property type="entry name" value="Glycosyl_F510_1955-like"/>
</dbReference>
<gene>
    <name evidence="2" type="ORF">SAMN05216565_11045</name>
</gene>
<proteinExistence type="predicted"/>
<keyword evidence="1" id="KW-0472">Membrane</keyword>
<reference evidence="3" key="1">
    <citation type="submission" date="2016-10" db="EMBL/GenBank/DDBJ databases">
        <authorList>
            <person name="Varghese N."/>
            <person name="Submissions S."/>
        </authorList>
    </citation>
    <scope>NUCLEOTIDE SEQUENCE [LARGE SCALE GENOMIC DNA]</scope>
    <source>
        <strain evidence="3">IBRC-M10078</strain>
    </source>
</reference>
<dbReference type="STRING" id="930152.SAMN05216565_11045"/>
<evidence type="ECO:0008006" key="4">
    <source>
        <dbReference type="Google" id="ProtNLM"/>
    </source>
</evidence>
<name>A0A1H0WAR1_9BACI</name>
<dbReference type="RefSeq" id="WP_090857066.1">
    <property type="nucleotide sequence ID" value="NZ_FNJU01000010.1"/>
</dbReference>
<sequence>MKKLKTIPLLATILYGLQINVLAHGTAEEHQQEALVFDKFIQWGLIASSLVFLMSVIYLIYTTKRLKIVKGKAKFQLQKTSTIFKWLSTITLVSTIILGFISLNKEDSKIASGMELMHIHGIGHTNDGMSFFVPAHDGLREFSDGVWRKPEGEQHDYMGFSMVDEGFYSSGHPAVGSKLGNPFGIVKSNDLGKNLDILDLYKEVDFHGMAVGYYSHAIYVLNQQPNSRMEDTGLYFTVDDTKTWTKSEMKGLEGQAASIAVHQENEKIVAVGTEQGAYISNNYGNTFESIVPNVPTSAIHFTKDNTLFVGGFDNGSILTKIDLDSKDKTMISLPDISNEDAISYISVNPQNSSEIVITTFERFIYLSQDGGKSWSQIAKEGNTININKEN</sequence>
<dbReference type="Gene3D" id="2.130.10.10">
    <property type="entry name" value="YVTN repeat-like/Quinoprotein amine dehydrogenase"/>
    <property type="match status" value="1"/>
</dbReference>
<dbReference type="Proteomes" id="UP000199159">
    <property type="component" value="Unassembled WGS sequence"/>
</dbReference>
<dbReference type="OrthoDB" id="9764804at2"/>
<protein>
    <recommendedName>
        <fullName evidence="4">Glycosyl hydrolase</fullName>
    </recommendedName>
</protein>
<keyword evidence="1" id="KW-1133">Transmembrane helix</keyword>
<evidence type="ECO:0000256" key="1">
    <source>
        <dbReference type="SAM" id="Phobius"/>
    </source>
</evidence>
<dbReference type="SUPFAM" id="SSF110296">
    <property type="entry name" value="Oligoxyloglucan reducing end-specific cellobiohydrolase"/>
    <property type="match status" value="1"/>
</dbReference>
<dbReference type="AlphaFoldDB" id="A0A1H0WAR1"/>
<evidence type="ECO:0000313" key="2">
    <source>
        <dbReference type="EMBL" id="SDP87830.1"/>
    </source>
</evidence>
<accession>A0A1H0WAR1</accession>
<evidence type="ECO:0000313" key="3">
    <source>
        <dbReference type="Proteomes" id="UP000199159"/>
    </source>
</evidence>
<organism evidence="2 3">
    <name type="scientific">Litchfieldia salsa</name>
    <dbReference type="NCBI Taxonomy" id="930152"/>
    <lineage>
        <taxon>Bacteria</taxon>
        <taxon>Bacillati</taxon>
        <taxon>Bacillota</taxon>
        <taxon>Bacilli</taxon>
        <taxon>Bacillales</taxon>
        <taxon>Bacillaceae</taxon>
        <taxon>Litchfieldia</taxon>
    </lineage>
</organism>
<keyword evidence="3" id="KW-1185">Reference proteome</keyword>
<feature type="transmembrane region" description="Helical" evidence="1">
    <location>
        <begin position="41"/>
        <end position="61"/>
    </location>
</feature>
<dbReference type="NCBIfam" id="NF045728">
    <property type="entry name" value="glycosyl_F510_1955"/>
    <property type="match status" value="1"/>
</dbReference>